<dbReference type="RefSeq" id="WP_046500775.1">
    <property type="nucleotide sequence ID" value="NZ_LN829118.1"/>
</dbReference>
<keyword evidence="10" id="KW-1185">Reference proteome</keyword>
<evidence type="ECO:0000256" key="1">
    <source>
        <dbReference type="ARBA" id="ARBA00004167"/>
    </source>
</evidence>
<keyword evidence="4" id="KW-1003">Cell membrane</keyword>
<evidence type="ECO:0000313" key="10">
    <source>
        <dbReference type="Proteomes" id="UP000033187"/>
    </source>
</evidence>
<dbReference type="GO" id="GO:0016020">
    <property type="term" value="C:membrane"/>
    <property type="evidence" value="ECO:0007669"/>
    <property type="project" value="UniProtKB-SubCell"/>
</dbReference>
<evidence type="ECO:0000256" key="3">
    <source>
        <dbReference type="ARBA" id="ARBA00020552"/>
    </source>
</evidence>
<evidence type="ECO:0000256" key="7">
    <source>
        <dbReference type="SAM" id="MobiDB-lite"/>
    </source>
</evidence>
<comment type="subcellular location">
    <subcellularLocation>
        <location evidence="1">Membrane</location>
        <topology evidence="1">Single-pass membrane protein</topology>
    </subcellularLocation>
</comment>
<dbReference type="EMBL" id="LN829119">
    <property type="protein sequence ID" value="CPR19491.1"/>
    <property type="molecule type" value="Genomic_DNA"/>
</dbReference>
<protein>
    <recommendedName>
        <fullName evidence="3">Lectin-like protein BA14k</fullName>
    </recommendedName>
</protein>
<keyword evidence="4" id="KW-0472">Membrane</keyword>
<dbReference type="Proteomes" id="UP000033187">
    <property type="component" value="Chromosome 1"/>
</dbReference>
<comment type="similarity">
    <text evidence="2">Belongs to the BA14k family.</text>
</comment>
<sequence length="184" mass="18657">MSFKPKSLIASVFALGILGAGVSAQALAAPAGGLTNLSTPGGGANSFNVIQVRSGGGGHGGGGGGHGGGGHGGGGHMGGGGHGGHIGGPNVPHGGMWHGGGGHHRHGGHGWRGPYWYGGPIVYGGGYGYYDDYYDDYDDYGYAPNVVSASSAVARCEERFRSFNRRTGKYTTYSGEKRVCPYLR</sequence>
<gene>
    <name evidence="9" type="ORF">YBN1229_v1_2191</name>
</gene>
<feature type="signal peptide" evidence="8">
    <location>
        <begin position="1"/>
        <end position="28"/>
    </location>
</feature>
<evidence type="ECO:0000256" key="8">
    <source>
        <dbReference type="SAM" id="SignalP"/>
    </source>
</evidence>
<evidence type="ECO:0000256" key="5">
    <source>
        <dbReference type="ARBA" id="ARBA00022734"/>
    </source>
</evidence>
<proteinExistence type="inferred from homology"/>
<keyword evidence="8" id="KW-0732">Signal</keyword>
<evidence type="ECO:0000256" key="4">
    <source>
        <dbReference type="ARBA" id="ARBA00022475"/>
    </source>
</evidence>
<organism evidence="9 10">
    <name type="scientific">Candidatus Filomicrobium marinum</name>
    <dbReference type="NCBI Taxonomy" id="1608628"/>
    <lineage>
        <taxon>Bacteria</taxon>
        <taxon>Pseudomonadati</taxon>
        <taxon>Pseudomonadota</taxon>
        <taxon>Alphaproteobacteria</taxon>
        <taxon>Hyphomicrobiales</taxon>
        <taxon>Hyphomicrobiaceae</taxon>
        <taxon>Filomicrobium</taxon>
    </lineage>
</organism>
<dbReference type="KEGG" id="fil:BN1229_v1_2191"/>
<name>A0A0D6JFJ5_9HYPH</name>
<accession>A0A0D6JFJ5</accession>
<evidence type="ECO:0000256" key="6">
    <source>
        <dbReference type="ARBA" id="ARBA00025321"/>
    </source>
</evidence>
<evidence type="ECO:0000313" key="9">
    <source>
        <dbReference type="EMBL" id="CPR19491.1"/>
    </source>
</evidence>
<dbReference type="GO" id="GO:0030246">
    <property type="term" value="F:carbohydrate binding"/>
    <property type="evidence" value="ECO:0007669"/>
    <property type="project" value="UniProtKB-KW"/>
</dbReference>
<dbReference type="Pfam" id="PF07886">
    <property type="entry name" value="BA14K"/>
    <property type="match status" value="1"/>
</dbReference>
<dbReference type="KEGG" id="fiy:BN1229_v1_2191"/>
<dbReference type="InterPro" id="IPR012413">
    <property type="entry name" value="BA14K"/>
</dbReference>
<dbReference type="AlphaFoldDB" id="A0A0D6JFJ5"/>
<feature type="region of interest" description="Disordered" evidence="7">
    <location>
        <begin position="54"/>
        <end position="74"/>
    </location>
</feature>
<reference evidence="10" key="1">
    <citation type="submission" date="2015-02" db="EMBL/GenBank/DDBJ databases">
        <authorList>
            <person name="Chooi Y.-H."/>
        </authorList>
    </citation>
    <scope>NUCLEOTIDE SEQUENCE [LARGE SCALE GENOMIC DNA]</scope>
    <source>
        <strain evidence="10">strain Y</strain>
    </source>
</reference>
<keyword evidence="5" id="KW-0430">Lectin</keyword>
<evidence type="ECO:0000256" key="2">
    <source>
        <dbReference type="ARBA" id="ARBA00010270"/>
    </source>
</evidence>
<feature type="chain" id="PRO_5002306159" description="Lectin-like protein BA14k" evidence="8">
    <location>
        <begin position="29"/>
        <end position="184"/>
    </location>
</feature>
<comment type="function">
    <text evidence="6">Has immunoglobulin-binding and hemagglutination properties, and can bind to mannose. Essential for virulence. May be involved in LPS biosynthesis or polysaccharide transport.</text>
</comment>